<dbReference type="RefSeq" id="WP_380625391.1">
    <property type="nucleotide sequence ID" value="NZ_JBHSDK010000061.1"/>
</dbReference>
<name>A0ABV8U470_9ACTN</name>
<comment type="caution">
    <text evidence="1">The sequence shown here is derived from an EMBL/GenBank/DDBJ whole genome shotgun (WGS) entry which is preliminary data.</text>
</comment>
<dbReference type="Proteomes" id="UP001595823">
    <property type="component" value="Unassembled WGS sequence"/>
</dbReference>
<organism evidence="1 2">
    <name type="scientific">Salininema proteolyticum</name>
    <dbReference type="NCBI Taxonomy" id="1607685"/>
    <lineage>
        <taxon>Bacteria</taxon>
        <taxon>Bacillati</taxon>
        <taxon>Actinomycetota</taxon>
        <taxon>Actinomycetes</taxon>
        <taxon>Glycomycetales</taxon>
        <taxon>Glycomycetaceae</taxon>
        <taxon>Salininema</taxon>
    </lineage>
</organism>
<reference evidence="2" key="1">
    <citation type="journal article" date="2019" name="Int. J. Syst. Evol. Microbiol.">
        <title>The Global Catalogue of Microorganisms (GCM) 10K type strain sequencing project: providing services to taxonomists for standard genome sequencing and annotation.</title>
        <authorList>
            <consortium name="The Broad Institute Genomics Platform"/>
            <consortium name="The Broad Institute Genome Sequencing Center for Infectious Disease"/>
            <person name="Wu L."/>
            <person name="Ma J."/>
        </authorList>
    </citation>
    <scope>NUCLEOTIDE SEQUENCE [LARGE SCALE GENOMIC DNA]</scope>
    <source>
        <strain evidence="2">IBRC-M 10908</strain>
    </source>
</reference>
<evidence type="ECO:0000313" key="2">
    <source>
        <dbReference type="Proteomes" id="UP001595823"/>
    </source>
</evidence>
<sequence length="83" mass="9304">MAAAPPEEPESVIEREGWTFQVYSDRIEVFEAEDLQMTIHRSGDRKVSYHGRMASYPAGMQVSFYARALTALPVGLLARRDSG</sequence>
<gene>
    <name evidence="1" type="ORF">ACFPET_22245</name>
</gene>
<accession>A0ABV8U470</accession>
<keyword evidence="2" id="KW-1185">Reference proteome</keyword>
<dbReference type="EMBL" id="JBHSDK010000061">
    <property type="protein sequence ID" value="MFC4337919.1"/>
    <property type="molecule type" value="Genomic_DNA"/>
</dbReference>
<evidence type="ECO:0000313" key="1">
    <source>
        <dbReference type="EMBL" id="MFC4337919.1"/>
    </source>
</evidence>
<protein>
    <submittedName>
        <fullName evidence="1">Uncharacterized protein</fullName>
    </submittedName>
</protein>
<proteinExistence type="predicted"/>